<gene>
    <name evidence="2 4" type="ORF">P152DRAFT_253796</name>
</gene>
<feature type="transmembrane region" description="Helical" evidence="1">
    <location>
        <begin position="20"/>
        <end position="39"/>
    </location>
</feature>
<evidence type="ECO:0000313" key="2">
    <source>
        <dbReference type="EMBL" id="KAF1808222.1"/>
    </source>
</evidence>
<keyword evidence="3" id="KW-1185">Reference proteome</keyword>
<feature type="transmembrane region" description="Helical" evidence="1">
    <location>
        <begin position="171"/>
        <end position="188"/>
    </location>
</feature>
<sequence length="201" mass="21840">MSIQVCALSLSSPYAFLPRLHTYCLVLLLLLPLPPGWLFRSALVTFTTRTVVTAIHSFIELKSSLADTKQGNPNPMPLDALAVVEMMALSSVVAVWSLLVPKRVGASRARALIRIWGVLVGTGTVTAFVVFEKVSASSEHAETVAYTVCGWMPLEYASVFGLDFKKFRNHVGISGLVFASLALLAAMLPDRGGKVEEVKRY</sequence>
<reference evidence="4" key="3">
    <citation type="submission" date="2025-04" db="UniProtKB">
        <authorList>
            <consortium name="RefSeq"/>
        </authorList>
    </citation>
    <scope>IDENTIFICATION</scope>
    <source>
        <strain evidence="4">CBS 781.70</strain>
    </source>
</reference>
<feature type="transmembrane region" description="Helical" evidence="1">
    <location>
        <begin position="111"/>
        <end position="131"/>
    </location>
</feature>
<evidence type="ECO:0000313" key="3">
    <source>
        <dbReference type="Proteomes" id="UP000504638"/>
    </source>
</evidence>
<dbReference type="GeneID" id="54415294"/>
<dbReference type="AlphaFoldDB" id="A0A6G1FRC8"/>
<proteinExistence type="predicted"/>
<evidence type="ECO:0000256" key="1">
    <source>
        <dbReference type="SAM" id="Phobius"/>
    </source>
</evidence>
<reference evidence="2 4" key="1">
    <citation type="submission" date="2020-01" db="EMBL/GenBank/DDBJ databases">
        <authorList>
            <consortium name="DOE Joint Genome Institute"/>
            <person name="Haridas S."/>
            <person name="Albert R."/>
            <person name="Binder M."/>
            <person name="Bloem J."/>
            <person name="Labutti K."/>
            <person name="Salamov A."/>
            <person name="Andreopoulos B."/>
            <person name="Baker S.E."/>
            <person name="Barry K."/>
            <person name="Bills G."/>
            <person name="Bluhm B.H."/>
            <person name="Cannon C."/>
            <person name="Castanera R."/>
            <person name="Culley D.E."/>
            <person name="Daum C."/>
            <person name="Ezra D."/>
            <person name="Gonzalez J.B."/>
            <person name="Henrissat B."/>
            <person name="Kuo A."/>
            <person name="Liang C."/>
            <person name="Lipzen A."/>
            <person name="Lutzoni F."/>
            <person name="Magnuson J."/>
            <person name="Mondo S."/>
            <person name="Nolan M."/>
            <person name="Ohm R."/>
            <person name="Pangilinan J."/>
            <person name="Park H.-J."/>
            <person name="Ramirez L."/>
            <person name="Alfaro M."/>
            <person name="Sun H."/>
            <person name="Tritt A."/>
            <person name="Yoshinaga Y."/>
            <person name="Zwiers L.-H."/>
            <person name="Turgeon B.G."/>
            <person name="Goodwin S.B."/>
            <person name="Spatafora J.W."/>
            <person name="Crous P.W."/>
            <person name="Grigoriev I.V."/>
        </authorList>
    </citation>
    <scope>NUCLEOTIDE SEQUENCE</scope>
    <source>
        <strain evidence="2 4">CBS 781.70</strain>
    </source>
</reference>
<keyword evidence="1" id="KW-1133">Transmembrane helix</keyword>
<dbReference type="Proteomes" id="UP000504638">
    <property type="component" value="Unplaced"/>
</dbReference>
<reference evidence="4" key="2">
    <citation type="submission" date="2020-04" db="EMBL/GenBank/DDBJ databases">
        <authorList>
            <consortium name="NCBI Genome Project"/>
        </authorList>
    </citation>
    <scope>NUCLEOTIDE SEQUENCE</scope>
    <source>
        <strain evidence="4">CBS 781.70</strain>
    </source>
</reference>
<keyword evidence="1" id="KW-0472">Membrane</keyword>
<organism evidence="2">
    <name type="scientific">Eremomyces bilateralis CBS 781.70</name>
    <dbReference type="NCBI Taxonomy" id="1392243"/>
    <lineage>
        <taxon>Eukaryota</taxon>
        <taxon>Fungi</taxon>
        <taxon>Dikarya</taxon>
        <taxon>Ascomycota</taxon>
        <taxon>Pezizomycotina</taxon>
        <taxon>Dothideomycetes</taxon>
        <taxon>Dothideomycetes incertae sedis</taxon>
        <taxon>Eremomycetales</taxon>
        <taxon>Eremomycetaceae</taxon>
        <taxon>Eremomyces</taxon>
    </lineage>
</organism>
<dbReference type="RefSeq" id="XP_033529853.1">
    <property type="nucleotide sequence ID" value="XM_033674724.1"/>
</dbReference>
<name>A0A6G1FRC8_9PEZI</name>
<evidence type="ECO:0000313" key="4">
    <source>
        <dbReference type="RefSeq" id="XP_033529853.1"/>
    </source>
</evidence>
<keyword evidence="1" id="KW-0812">Transmembrane</keyword>
<accession>A0A6G1FRC8</accession>
<protein>
    <submittedName>
        <fullName evidence="2 4">Uncharacterized protein</fullName>
    </submittedName>
</protein>
<feature type="transmembrane region" description="Helical" evidence="1">
    <location>
        <begin position="80"/>
        <end position="99"/>
    </location>
</feature>
<dbReference type="EMBL" id="ML975188">
    <property type="protein sequence ID" value="KAF1808222.1"/>
    <property type="molecule type" value="Genomic_DNA"/>
</dbReference>